<reference evidence="2 3" key="1">
    <citation type="submission" date="2016-11" db="EMBL/GenBank/DDBJ databases">
        <authorList>
            <person name="Varghese N."/>
            <person name="Submissions S."/>
        </authorList>
    </citation>
    <scope>NUCLEOTIDE SEQUENCE [LARGE SCALE GENOMIC DNA]</scope>
    <source>
        <strain evidence="2 3">DSM 28249</strain>
    </source>
</reference>
<proteinExistence type="predicted"/>
<protein>
    <submittedName>
        <fullName evidence="2">Uncharacterized protein</fullName>
    </submittedName>
</protein>
<dbReference type="EMBL" id="FRCB01000011">
    <property type="protein sequence ID" value="SHM65675.1"/>
    <property type="molecule type" value="Genomic_DNA"/>
</dbReference>
<gene>
    <name evidence="2" type="ORF">SAMN05443432_11140</name>
</gene>
<keyword evidence="1" id="KW-0812">Transmembrane</keyword>
<dbReference type="AlphaFoldDB" id="A0A1M7KJW2"/>
<dbReference type="Proteomes" id="UP000322545">
    <property type="component" value="Unassembled WGS sequence"/>
</dbReference>
<keyword evidence="1" id="KW-1133">Transmembrane helix</keyword>
<sequence length="130" mass="13844">MKKQDRLLRITGGVAIAFGLLTVVSGGTTLLGALEMGAVVLFVLWFNTLAGLAYVVAGLGLWQGRRWAYPLSLAIFAATLLVFVAFGLHVAQGGAFEMRTVYAMALRSAVWGAIALMARQLLTRQASSGR</sequence>
<feature type="transmembrane region" description="Helical" evidence="1">
    <location>
        <begin position="101"/>
        <end position="122"/>
    </location>
</feature>
<evidence type="ECO:0000256" key="1">
    <source>
        <dbReference type="SAM" id="Phobius"/>
    </source>
</evidence>
<name>A0A1M7KJW2_9RHOB</name>
<evidence type="ECO:0000313" key="3">
    <source>
        <dbReference type="Proteomes" id="UP000322545"/>
    </source>
</evidence>
<keyword evidence="1" id="KW-0472">Membrane</keyword>
<keyword evidence="3" id="KW-1185">Reference proteome</keyword>
<feature type="transmembrane region" description="Helical" evidence="1">
    <location>
        <begin position="36"/>
        <end position="62"/>
    </location>
</feature>
<accession>A0A1M7KJW2</accession>
<organism evidence="2 3">
    <name type="scientific">Roseovarius litoreus</name>
    <dbReference type="NCBI Taxonomy" id="1155722"/>
    <lineage>
        <taxon>Bacteria</taxon>
        <taxon>Pseudomonadati</taxon>
        <taxon>Pseudomonadota</taxon>
        <taxon>Alphaproteobacteria</taxon>
        <taxon>Rhodobacterales</taxon>
        <taxon>Roseobacteraceae</taxon>
        <taxon>Roseovarius</taxon>
    </lineage>
</organism>
<dbReference type="RefSeq" id="WP_149780693.1">
    <property type="nucleotide sequence ID" value="NZ_FRCB01000011.1"/>
</dbReference>
<feature type="transmembrane region" description="Helical" evidence="1">
    <location>
        <begin position="69"/>
        <end position="89"/>
    </location>
</feature>
<evidence type="ECO:0000313" key="2">
    <source>
        <dbReference type="EMBL" id="SHM65675.1"/>
    </source>
</evidence>